<evidence type="ECO:0000313" key="2">
    <source>
        <dbReference type="Proteomes" id="UP000480178"/>
    </source>
</evidence>
<evidence type="ECO:0000313" key="1">
    <source>
        <dbReference type="EMBL" id="QHT67833.1"/>
    </source>
</evidence>
<name>A0A6C0GJG9_9BACT</name>
<dbReference type="Proteomes" id="UP000480178">
    <property type="component" value="Chromosome"/>
</dbReference>
<protein>
    <submittedName>
        <fullName evidence="1">Uncharacterized protein</fullName>
    </submittedName>
</protein>
<dbReference type="RefSeq" id="WP_162443855.1">
    <property type="nucleotide sequence ID" value="NZ_CP048222.1"/>
</dbReference>
<proteinExistence type="predicted"/>
<sequence>MTVPWLHLPYVNVKYVASRLYGSNSRLHTYRLQKKMKSAQAFEPWEIQKLNQIKQELFYQLGQENP</sequence>
<keyword evidence="2" id="KW-1185">Reference proteome</keyword>
<dbReference type="EMBL" id="CP048222">
    <property type="protein sequence ID" value="QHT67833.1"/>
    <property type="molecule type" value="Genomic_DNA"/>
</dbReference>
<accession>A0A6C0GJG9</accession>
<gene>
    <name evidence="1" type="ORF">GXP67_14890</name>
</gene>
<dbReference type="AlphaFoldDB" id="A0A6C0GJG9"/>
<reference evidence="1 2" key="1">
    <citation type="submission" date="2020-01" db="EMBL/GenBank/DDBJ databases">
        <authorList>
            <person name="Kim M.K."/>
        </authorList>
    </citation>
    <scope>NUCLEOTIDE SEQUENCE [LARGE SCALE GENOMIC DNA]</scope>
    <source>
        <strain evidence="1 2">172606-1</strain>
    </source>
</reference>
<organism evidence="1 2">
    <name type="scientific">Rhodocytophaga rosea</name>
    <dbReference type="NCBI Taxonomy" id="2704465"/>
    <lineage>
        <taxon>Bacteria</taxon>
        <taxon>Pseudomonadati</taxon>
        <taxon>Bacteroidota</taxon>
        <taxon>Cytophagia</taxon>
        <taxon>Cytophagales</taxon>
        <taxon>Rhodocytophagaceae</taxon>
        <taxon>Rhodocytophaga</taxon>
    </lineage>
</organism>
<dbReference type="KEGG" id="rhoz:GXP67_14890"/>